<dbReference type="Proteomes" id="UP000012015">
    <property type="component" value="Unassembled WGS sequence"/>
</dbReference>
<feature type="domain" description="Phage head morphogenesis" evidence="1">
    <location>
        <begin position="161"/>
        <end position="253"/>
    </location>
</feature>
<evidence type="ECO:0000313" key="2">
    <source>
        <dbReference type="EMBL" id="EMQ98353.1"/>
    </source>
</evidence>
<dbReference type="Pfam" id="PF04233">
    <property type="entry name" value="Phage_Mu_F"/>
    <property type="match status" value="1"/>
</dbReference>
<name>M7NIJ5_9MICC</name>
<organism evidence="2 3">
    <name type="scientific">Paeniglutamicibacter gangotriensis Lz1y</name>
    <dbReference type="NCBI Taxonomy" id="1276920"/>
    <lineage>
        <taxon>Bacteria</taxon>
        <taxon>Bacillati</taxon>
        <taxon>Actinomycetota</taxon>
        <taxon>Actinomycetes</taxon>
        <taxon>Micrococcales</taxon>
        <taxon>Micrococcaceae</taxon>
        <taxon>Paeniglutamicibacter</taxon>
    </lineage>
</organism>
<dbReference type="eggNOG" id="COG2369">
    <property type="taxonomic scope" value="Bacteria"/>
</dbReference>
<protein>
    <submittedName>
        <fullName evidence="2">Phage head morphogenesis protein, SPP1 gp7 family</fullName>
    </submittedName>
</protein>
<dbReference type="InterPro" id="IPR006528">
    <property type="entry name" value="Phage_head_morphogenesis_dom"/>
</dbReference>
<dbReference type="EMBL" id="AOCK01000006">
    <property type="protein sequence ID" value="EMQ98353.1"/>
    <property type="molecule type" value="Genomic_DNA"/>
</dbReference>
<gene>
    <name evidence="2" type="ORF">ADIAG_02371</name>
</gene>
<dbReference type="PATRIC" id="fig|1276920.7.peg.2375"/>
<evidence type="ECO:0000313" key="3">
    <source>
        <dbReference type="Proteomes" id="UP000012015"/>
    </source>
</evidence>
<keyword evidence="3" id="KW-1185">Reference proteome</keyword>
<sequence length="348" mass="38586">MAITDETLLIAADTKRRLRTMSNEQIVAITRAWVDAWDSLGPEFHEALLEVIGDGKTRVPYSKVAKSRRLKDALRQARTTLDELAAQTRVTVTNDLASAVLDAADTHLAVSRSQLPPNAAGVAINFDAMSKTALDAIVLRSTEQIHALSRPLPADVERMMKRELVRAIAVGDNPRTTARRILRGAEGQFNGGLTRAATIARTELLDAHRNGALTAAQQNKDLLTGWFWSASLDGRTCPSCLANHGTFHPVDEFGPIDHHQGRCARIDKTKSWRDLGFDIDEPEDAIPDSEAWFDNLTEDSQRHIMGPTKLKMLQDGDIEWADLTKRVETPGWRDSMTNTRVKELRPVA</sequence>
<evidence type="ECO:0000259" key="1">
    <source>
        <dbReference type="Pfam" id="PF04233"/>
    </source>
</evidence>
<proteinExistence type="predicted"/>
<dbReference type="STRING" id="1276920.ADIAG_02371"/>
<dbReference type="AlphaFoldDB" id="M7NIJ5"/>
<accession>M7NIJ5</accession>
<comment type="caution">
    <text evidence="2">The sequence shown here is derived from an EMBL/GenBank/DDBJ whole genome shotgun (WGS) entry which is preliminary data.</text>
</comment>
<reference evidence="2 3" key="1">
    <citation type="journal article" date="2013" name="Genome Announc.">
        <title>Draft Genome Sequence of Arthrobacter gangotriensis Strain Lz1yT, Isolated from a Penguin Rookery Soil Sample Collected in Antarctica, near the Indian Station Dakshin Gangotri.</title>
        <authorList>
            <person name="Shivaji S."/>
            <person name="Ara S."/>
            <person name="Bandi S."/>
            <person name="Singh A."/>
            <person name="Kumar Pinnaka A."/>
        </authorList>
    </citation>
    <scope>NUCLEOTIDE SEQUENCE [LARGE SCALE GENOMIC DNA]</scope>
    <source>
        <strain evidence="2 3">Lz1y</strain>
    </source>
</reference>
<dbReference type="RefSeq" id="WP_007271551.1">
    <property type="nucleotide sequence ID" value="NZ_AOCK01000006.1"/>
</dbReference>